<dbReference type="InterPro" id="IPR058520">
    <property type="entry name" value="DUF8207"/>
</dbReference>
<name>A0A6G0SZL6_APHGL</name>
<dbReference type="Proteomes" id="UP000475862">
    <property type="component" value="Unassembled WGS sequence"/>
</dbReference>
<dbReference type="Pfam" id="PF26634">
    <property type="entry name" value="DUF8207"/>
    <property type="match status" value="1"/>
</dbReference>
<dbReference type="EMBL" id="VYZN01000222">
    <property type="protein sequence ID" value="KAE9523097.1"/>
    <property type="molecule type" value="Genomic_DNA"/>
</dbReference>
<evidence type="ECO:0000313" key="2">
    <source>
        <dbReference type="EMBL" id="KAE9523097.1"/>
    </source>
</evidence>
<evidence type="ECO:0000313" key="3">
    <source>
        <dbReference type="Proteomes" id="UP000475862"/>
    </source>
</evidence>
<comment type="caution">
    <text evidence="2">The sequence shown here is derived from an EMBL/GenBank/DDBJ whole genome shotgun (WGS) entry which is preliminary data.</text>
</comment>
<organism evidence="2 3">
    <name type="scientific">Aphis glycines</name>
    <name type="common">Soybean aphid</name>
    <dbReference type="NCBI Taxonomy" id="307491"/>
    <lineage>
        <taxon>Eukaryota</taxon>
        <taxon>Metazoa</taxon>
        <taxon>Ecdysozoa</taxon>
        <taxon>Arthropoda</taxon>
        <taxon>Hexapoda</taxon>
        <taxon>Insecta</taxon>
        <taxon>Pterygota</taxon>
        <taxon>Neoptera</taxon>
        <taxon>Paraneoptera</taxon>
        <taxon>Hemiptera</taxon>
        <taxon>Sternorrhyncha</taxon>
        <taxon>Aphidomorpha</taxon>
        <taxon>Aphidoidea</taxon>
        <taxon>Aphididae</taxon>
        <taxon>Aphidini</taxon>
        <taxon>Aphis</taxon>
        <taxon>Aphis</taxon>
    </lineage>
</organism>
<keyword evidence="3" id="KW-1185">Reference proteome</keyword>
<evidence type="ECO:0000259" key="1">
    <source>
        <dbReference type="Pfam" id="PF26634"/>
    </source>
</evidence>
<dbReference type="PANTHER" id="PTHR35374">
    <property type="entry name" value="CYCLIN-DEPENDENT KINASE 11A-LIKE"/>
    <property type="match status" value="1"/>
</dbReference>
<accession>A0A6G0SZL6</accession>
<proteinExistence type="predicted"/>
<feature type="domain" description="DUF8207" evidence="1">
    <location>
        <begin position="21"/>
        <end position="116"/>
    </location>
</feature>
<sequence>MKQLIHLKQNLQKSFKKSVLHYNKDFEDHMIGKCMITFENDDIILNEKKYKGTVGLWRLLTHSDVTRPEYYTEDDFKIYKEILIETDSIYQNNDKSTGRAKSSGGAKYVSMISNIWKEINEKKRPITKPTTKPIGEGLRQYTDDHIEYHYNLSLQKKEQEIIIIITKNWYSTFM</sequence>
<dbReference type="PANTHER" id="PTHR35374:SF1">
    <property type="entry name" value="PROTEIN KINASE DOMAIN-CONTAINING PROTEIN"/>
    <property type="match status" value="1"/>
</dbReference>
<dbReference type="AlphaFoldDB" id="A0A6G0SZL6"/>
<dbReference type="OrthoDB" id="6620471at2759"/>
<protein>
    <recommendedName>
        <fullName evidence="1">DUF8207 domain-containing protein</fullName>
    </recommendedName>
</protein>
<reference evidence="2 3" key="1">
    <citation type="submission" date="2019-08" db="EMBL/GenBank/DDBJ databases">
        <title>The genome of the soybean aphid Biotype 1, its phylome, world population structure and adaptation to the North American continent.</title>
        <authorList>
            <person name="Giordano R."/>
            <person name="Donthu R.K."/>
            <person name="Hernandez A.G."/>
            <person name="Wright C.L."/>
            <person name="Zimin A.V."/>
        </authorList>
    </citation>
    <scope>NUCLEOTIDE SEQUENCE [LARGE SCALE GENOMIC DNA]</scope>
    <source>
        <tissue evidence="2">Whole aphids</tissue>
    </source>
</reference>
<gene>
    <name evidence="2" type="ORF">AGLY_016503</name>
</gene>